<sequence>MDLPTEIHLLITEHLIYPDALAMKHVNGYFYNLVDTGVCKKVEWLFDCRRLHLGCPNDTRCDLGSDLRFCRGSVKLLMQRWREHNECEARPGLGCVVYSTSRCVHRRKLKYRVKRLMRLKLTIDLPLLILALLVVLGAWWAVPLFCG</sequence>
<organism evidence="2 3">
    <name type="scientific">Sordaria brevicollis</name>
    <dbReference type="NCBI Taxonomy" id="83679"/>
    <lineage>
        <taxon>Eukaryota</taxon>
        <taxon>Fungi</taxon>
        <taxon>Dikarya</taxon>
        <taxon>Ascomycota</taxon>
        <taxon>Pezizomycotina</taxon>
        <taxon>Sordariomycetes</taxon>
        <taxon>Sordariomycetidae</taxon>
        <taxon>Sordariales</taxon>
        <taxon>Sordariaceae</taxon>
        <taxon>Sordaria</taxon>
    </lineage>
</organism>
<proteinExistence type="predicted"/>
<reference evidence="2" key="1">
    <citation type="journal article" date="2023" name="Mol. Phylogenet. Evol.">
        <title>Genome-scale phylogeny and comparative genomics of the fungal order Sordariales.</title>
        <authorList>
            <person name="Hensen N."/>
            <person name="Bonometti L."/>
            <person name="Westerberg I."/>
            <person name="Brannstrom I.O."/>
            <person name="Guillou S."/>
            <person name="Cros-Aarteil S."/>
            <person name="Calhoun S."/>
            <person name="Haridas S."/>
            <person name="Kuo A."/>
            <person name="Mondo S."/>
            <person name="Pangilinan J."/>
            <person name="Riley R."/>
            <person name="LaButti K."/>
            <person name="Andreopoulos B."/>
            <person name="Lipzen A."/>
            <person name="Chen C."/>
            <person name="Yan M."/>
            <person name="Daum C."/>
            <person name="Ng V."/>
            <person name="Clum A."/>
            <person name="Steindorff A."/>
            <person name="Ohm R.A."/>
            <person name="Martin F."/>
            <person name="Silar P."/>
            <person name="Natvig D.O."/>
            <person name="Lalanne C."/>
            <person name="Gautier V."/>
            <person name="Ament-Velasquez S.L."/>
            <person name="Kruys A."/>
            <person name="Hutchinson M.I."/>
            <person name="Powell A.J."/>
            <person name="Barry K."/>
            <person name="Miller A.N."/>
            <person name="Grigoriev I.V."/>
            <person name="Debuchy R."/>
            <person name="Gladieux P."/>
            <person name="Hiltunen Thoren M."/>
            <person name="Johannesson H."/>
        </authorList>
    </citation>
    <scope>NUCLEOTIDE SEQUENCE</scope>
    <source>
        <strain evidence="2">FGSC 1904</strain>
    </source>
</reference>
<comment type="caution">
    <text evidence="2">The sequence shown here is derived from an EMBL/GenBank/DDBJ whole genome shotgun (WGS) entry which is preliminary data.</text>
</comment>
<keyword evidence="1" id="KW-0472">Membrane</keyword>
<name>A0AAE0PHU0_SORBR</name>
<dbReference type="EMBL" id="JAUTDP010000004">
    <property type="protein sequence ID" value="KAK3400243.1"/>
    <property type="molecule type" value="Genomic_DNA"/>
</dbReference>
<keyword evidence="3" id="KW-1185">Reference proteome</keyword>
<accession>A0AAE0PHU0</accession>
<keyword evidence="1" id="KW-1133">Transmembrane helix</keyword>
<evidence type="ECO:0000256" key="1">
    <source>
        <dbReference type="SAM" id="Phobius"/>
    </source>
</evidence>
<protein>
    <recommendedName>
        <fullName evidence="4">F-box domain-containing protein</fullName>
    </recommendedName>
</protein>
<dbReference type="Proteomes" id="UP001281003">
    <property type="component" value="Unassembled WGS sequence"/>
</dbReference>
<gene>
    <name evidence="2" type="ORF">B0T20DRAFT_452345</name>
</gene>
<dbReference type="AlphaFoldDB" id="A0AAE0PHU0"/>
<evidence type="ECO:0000313" key="3">
    <source>
        <dbReference type="Proteomes" id="UP001281003"/>
    </source>
</evidence>
<feature type="transmembrane region" description="Helical" evidence="1">
    <location>
        <begin position="121"/>
        <end position="142"/>
    </location>
</feature>
<evidence type="ECO:0008006" key="4">
    <source>
        <dbReference type="Google" id="ProtNLM"/>
    </source>
</evidence>
<keyword evidence="1" id="KW-0812">Transmembrane</keyword>
<reference evidence="2" key="2">
    <citation type="submission" date="2023-07" db="EMBL/GenBank/DDBJ databases">
        <authorList>
            <consortium name="Lawrence Berkeley National Laboratory"/>
            <person name="Haridas S."/>
            <person name="Hensen N."/>
            <person name="Bonometti L."/>
            <person name="Westerberg I."/>
            <person name="Brannstrom I.O."/>
            <person name="Guillou S."/>
            <person name="Cros-Aarteil S."/>
            <person name="Calhoun S."/>
            <person name="Kuo A."/>
            <person name="Mondo S."/>
            <person name="Pangilinan J."/>
            <person name="Riley R."/>
            <person name="LaButti K."/>
            <person name="Andreopoulos B."/>
            <person name="Lipzen A."/>
            <person name="Chen C."/>
            <person name="Yanf M."/>
            <person name="Daum C."/>
            <person name="Ng V."/>
            <person name="Clum A."/>
            <person name="Steindorff A."/>
            <person name="Ohm R."/>
            <person name="Martin F."/>
            <person name="Silar P."/>
            <person name="Natvig D."/>
            <person name="Lalanne C."/>
            <person name="Gautier V."/>
            <person name="Ament-velasquez S.L."/>
            <person name="Kruys A."/>
            <person name="Hutchinson M.I."/>
            <person name="Powell A.J."/>
            <person name="Barry K."/>
            <person name="Miller A.N."/>
            <person name="Grigoriev I.V."/>
            <person name="Debuchy R."/>
            <person name="Gladieux P."/>
            <person name="Thoren M.H."/>
            <person name="Johannesson H."/>
        </authorList>
    </citation>
    <scope>NUCLEOTIDE SEQUENCE</scope>
    <source>
        <strain evidence="2">FGSC 1904</strain>
    </source>
</reference>
<evidence type="ECO:0000313" key="2">
    <source>
        <dbReference type="EMBL" id="KAK3400243.1"/>
    </source>
</evidence>